<comment type="caution">
    <text evidence="1">The sequence shown here is derived from an EMBL/GenBank/DDBJ whole genome shotgun (WGS) entry which is preliminary data.</text>
</comment>
<accession>A0AC61QZG7</accession>
<protein>
    <submittedName>
        <fullName evidence="1">VRR-NUC domain-containing protein</fullName>
    </submittedName>
</protein>
<name>A0AC61QZG7_9FIRM</name>
<organism evidence="1 2">
    <name type="scientific">Hominisplanchenecus murintestinalis</name>
    <dbReference type="NCBI Taxonomy" id="2941517"/>
    <lineage>
        <taxon>Bacteria</taxon>
        <taxon>Bacillati</taxon>
        <taxon>Bacillota</taxon>
        <taxon>Clostridia</taxon>
        <taxon>Lachnospirales</taxon>
        <taxon>Lachnospiraceae</taxon>
        <taxon>Hominisplanchenecus</taxon>
    </lineage>
</organism>
<evidence type="ECO:0000313" key="1">
    <source>
        <dbReference type="EMBL" id="TGX97733.1"/>
    </source>
</evidence>
<gene>
    <name evidence="1" type="ORF">E5357_11565</name>
</gene>
<reference evidence="1" key="1">
    <citation type="submission" date="2019-04" db="EMBL/GenBank/DDBJ databases">
        <title>Microbes associate with the intestines of laboratory mice.</title>
        <authorList>
            <person name="Navarre W."/>
            <person name="Wong E."/>
            <person name="Huang K."/>
            <person name="Tropini C."/>
            <person name="Ng K."/>
            <person name="Yu B."/>
        </authorList>
    </citation>
    <scope>NUCLEOTIDE SEQUENCE</scope>
    <source>
        <strain evidence="1">NM72_1-8</strain>
    </source>
</reference>
<proteinExistence type="predicted"/>
<sequence length="100" mass="11258">MPKESYYQDKIIKHIRELIPSSFVWKAAAGPYSRQGIPDVCAIVNGRFYGFEVKRPFVGVLSKIQERTIKQIQEAGGKAYVVTYPAEVTRILQKEIGGTP</sequence>
<evidence type="ECO:0000313" key="2">
    <source>
        <dbReference type="Proteomes" id="UP000307720"/>
    </source>
</evidence>
<dbReference type="Proteomes" id="UP000307720">
    <property type="component" value="Unassembled WGS sequence"/>
</dbReference>
<dbReference type="EMBL" id="SRZB01000027">
    <property type="protein sequence ID" value="TGX97733.1"/>
    <property type="molecule type" value="Genomic_DNA"/>
</dbReference>
<keyword evidence="2" id="KW-1185">Reference proteome</keyword>